<sequence length="290" mass="29928">MSVHPSAPAASTAATARPTVSLPRLRELAARGEPVAMLTCYDATFAKVLDAAGVDALLVGDSLGNVIQGQPSTLPVSLAHMAYHTECVARAQTAAWLIADLPFGCYEASALQAFDAAATLMRAGARMVKLEGGGALAETVRFLVDRGIPVCAHLGLTPQRVHALGGFRVQGRDEAAADALRADAAAMAAAGATMLVLELVPAALAREITAAHPQMLTIGIGAGAGTAGQVLVLHDLLGLTAGRRPRFVRDFTREPGSSADAPGLPISAAVARYVQDVKAGRFPDERIHAF</sequence>
<dbReference type="CDD" id="cd06557">
    <property type="entry name" value="KPHMT-like"/>
    <property type="match status" value="1"/>
</dbReference>
<feature type="binding site" evidence="5">
    <location>
        <position position="61"/>
    </location>
    <ligand>
        <name>Mg(2+)</name>
        <dbReference type="ChEBI" id="CHEBI:18420"/>
    </ligand>
</feature>
<gene>
    <name evidence="5 6" type="primary">panB</name>
    <name evidence="6" type="ORF">CATMQ487_02310</name>
</gene>
<dbReference type="InterPro" id="IPR003700">
    <property type="entry name" value="Pantoate_hydroxy_MeTrfase"/>
</dbReference>
<comment type="similarity">
    <text evidence="1 5">Belongs to the PanB family.</text>
</comment>
<dbReference type="Proteomes" id="UP001057498">
    <property type="component" value="Chromosome"/>
</dbReference>
<dbReference type="NCBIfam" id="TIGR00222">
    <property type="entry name" value="panB"/>
    <property type="match status" value="1"/>
</dbReference>
<feature type="binding site" evidence="5">
    <location>
        <position position="131"/>
    </location>
    <ligand>
        <name>Mg(2+)</name>
        <dbReference type="ChEBI" id="CHEBI:18420"/>
    </ligand>
</feature>
<comment type="function">
    <text evidence="5">Catalyzes the reversible reaction in which hydroxymethyl group from 5,10-methylenetetrahydrofolate is transferred onto alpha-ketoisovalerate to form ketopantoate.</text>
</comment>
<keyword evidence="5" id="KW-0460">Magnesium</keyword>
<dbReference type="Gene3D" id="3.20.20.60">
    <property type="entry name" value="Phosphoenolpyruvate-binding domains"/>
    <property type="match status" value="1"/>
</dbReference>
<comment type="cofactor">
    <cofactor evidence="5">
        <name>Mg(2+)</name>
        <dbReference type="ChEBI" id="CHEBI:18420"/>
    </cofactor>
    <text evidence="5">Binds 1 Mg(2+) ion per subunit.</text>
</comment>
<comment type="subcellular location">
    <subcellularLocation>
        <location evidence="5">Cytoplasm</location>
    </subcellularLocation>
</comment>
<reference evidence="6" key="1">
    <citation type="submission" date="2022-04" db="EMBL/GenBank/DDBJ databases">
        <title>Whole genome sequence of Sphaerotilus sp. FB-5.</title>
        <authorList>
            <person name="Takeda M."/>
            <person name="Narihara S."/>
            <person name="Akimoto M."/>
            <person name="Akimoto R."/>
            <person name="Nishiyashiki S."/>
            <person name="Murakami T."/>
        </authorList>
    </citation>
    <scope>NUCLEOTIDE SEQUENCE</scope>
    <source>
        <strain evidence="6">FB-5</strain>
    </source>
</reference>
<keyword evidence="3 5" id="KW-0566">Pantothenate biosynthesis</keyword>
<evidence type="ECO:0000313" key="7">
    <source>
        <dbReference type="Proteomes" id="UP001057498"/>
    </source>
</evidence>
<proteinExistence type="inferred from homology"/>
<feature type="binding site" evidence="5">
    <location>
        <position position="129"/>
    </location>
    <ligand>
        <name>3-methyl-2-oxobutanoate</name>
        <dbReference type="ChEBI" id="CHEBI:11851"/>
    </ligand>
</feature>
<keyword evidence="5" id="KW-0479">Metal-binding</keyword>
<comment type="pathway">
    <text evidence="5">Cofactor biosynthesis; (R)-pantothenate biosynthesis; (R)-pantoate from 3-methyl-2-oxobutanoate: step 1/2.</text>
</comment>
<keyword evidence="7" id="KW-1185">Reference proteome</keyword>
<evidence type="ECO:0000313" key="6">
    <source>
        <dbReference type="EMBL" id="BDI03261.1"/>
    </source>
</evidence>
<name>A0ABM7YGI9_9BURK</name>
<dbReference type="HAMAP" id="MF_00156">
    <property type="entry name" value="PanB"/>
    <property type="match status" value="1"/>
</dbReference>
<comment type="catalytic activity">
    <reaction evidence="5">
        <text>(6R)-5,10-methylene-5,6,7,8-tetrahydrofolate + 3-methyl-2-oxobutanoate + H2O = 2-dehydropantoate + (6S)-5,6,7,8-tetrahydrofolate</text>
        <dbReference type="Rhea" id="RHEA:11824"/>
        <dbReference type="ChEBI" id="CHEBI:11561"/>
        <dbReference type="ChEBI" id="CHEBI:11851"/>
        <dbReference type="ChEBI" id="CHEBI:15377"/>
        <dbReference type="ChEBI" id="CHEBI:15636"/>
        <dbReference type="ChEBI" id="CHEBI:57453"/>
        <dbReference type="EC" id="2.1.2.11"/>
    </reaction>
</comment>
<keyword evidence="5" id="KW-0963">Cytoplasm</keyword>
<accession>A0ABM7YGI9</accession>
<dbReference type="SUPFAM" id="SSF51621">
    <property type="entry name" value="Phosphoenolpyruvate/pyruvate domain"/>
    <property type="match status" value="1"/>
</dbReference>
<evidence type="ECO:0000256" key="5">
    <source>
        <dbReference type="HAMAP-Rule" id="MF_00156"/>
    </source>
</evidence>
<keyword evidence="4 5" id="KW-0808">Transferase</keyword>
<feature type="binding site" evidence="5">
    <location>
        <position position="100"/>
    </location>
    <ligand>
        <name>Mg(2+)</name>
        <dbReference type="ChEBI" id="CHEBI:18420"/>
    </ligand>
</feature>
<feature type="active site" description="Proton acceptor" evidence="5">
    <location>
        <position position="198"/>
    </location>
</feature>
<dbReference type="EMBL" id="AP025730">
    <property type="protein sequence ID" value="BDI03261.1"/>
    <property type="molecule type" value="Genomic_DNA"/>
</dbReference>
<evidence type="ECO:0000256" key="2">
    <source>
        <dbReference type="ARBA" id="ARBA00011424"/>
    </source>
</evidence>
<dbReference type="PIRSF" id="PIRSF000388">
    <property type="entry name" value="Pantoate_hydroxy_MeTrfase"/>
    <property type="match status" value="1"/>
</dbReference>
<protein>
    <recommendedName>
        <fullName evidence="5">3-methyl-2-oxobutanoate hydroxymethyltransferase</fullName>
        <ecNumber evidence="5">2.1.2.11</ecNumber>
    </recommendedName>
    <alternativeName>
        <fullName evidence="5">Ketopantoate hydroxymethyltransferase</fullName>
        <shortName evidence="5">KPHMT</shortName>
    </alternativeName>
</protein>
<evidence type="ECO:0000256" key="4">
    <source>
        <dbReference type="ARBA" id="ARBA00022679"/>
    </source>
</evidence>
<comment type="subunit">
    <text evidence="2 5">Homodecamer; pentamer of dimers.</text>
</comment>
<dbReference type="EC" id="2.1.2.11" evidence="5"/>
<dbReference type="NCBIfam" id="NF001452">
    <property type="entry name" value="PRK00311.1"/>
    <property type="match status" value="1"/>
</dbReference>
<organism evidence="6 7">
    <name type="scientific">Sphaerotilus microaerophilus</name>
    <dbReference type="NCBI Taxonomy" id="2914710"/>
    <lineage>
        <taxon>Bacteria</taxon>
        <taxon>Pseudomonadati</taxon>
        <taxon>Pseudomonadota</taxon>
        <taxon>Betaproteobacteria</taxon>
        <taxon>Burkholderiales</taxon>
        <taxon>Sphaerotilaceae</taxon>
        <taxon>Sphaerotilus</taxon>
    </lineage>
</organism>
<feature type="binding site" evidence="5">
    <location>
        <position position="100"/>
    </location>
    <ligand>
        <name>3-methyl-2-oxobutanoate</name>
        <dbReference type="ChEBI" id="CHEBI:11851"/>
    </ligand>
</feature>
<evidence type="ECO:0000256" key="3">
    <source>
        <dbReference type="ARBA" id="ARBA00022655"/>
    </source>
</evidence>
<evidence type="ECO:0000256" key="1">
    <source>
        <dbReference type="ARBA" id="ARBA00008676"/>
    </source>
</evidence>
<dbReference type="PANTHER" id="PTHR20881">
    <property type="entry name" value="3-METHYL-2-OXOBUTANOATE HYDROXYMETHYLTRANSFERASE"/>
    <property type="match status" value="1"/>
</dbReference>
<dbReference type="PANTHER" id="PTHR20881:SF0">
    <property type="entry name" value="3-METHYL-2-OXOBUTANOATE HYDROXYMETHYLTRANSFERASE"/>
    <property type="match status" value="1"/>
</dbReference>
<dbReference type="InterPro" id="IPR040442">
    <property type="entry name" value="Pyrv_kinase-like_dom_sf"/>
</dbReference>
<feature type="binding site" evidence="5">
    <location>
        <begin position="61"/>
        <end position="62"/>
    </location>
    <ligand>
        <name>3-methyl-2-oxobutanoate</name>
        <dbReference type="ChEBI" id="CHEBI:11851"/>
    </ligand>
</feature>
<dbReference type="InterPro" id="IPR015813">
    <property type="entry name" value="Pyrv/PenolPyrv_kinase-like_dom"/>
</dbReference>
<dbReference type="Pfam" id="PF02548">
    <property type="entry name" value="Pantoate_transf"/>
    <property type="match status" value="1"/>
</dbReference>
<dbReference type="RefSeq" id="WP_251971559.1">
    <property type="nucleotide sequence ID" value="NZ_AP025730.1"/>
</dbReference>